<organism evidence="1 2">
    <name type="scientific">Candidatus Clostridium eludens</name>
    <dbReference type="NCBI Taxonomy" id="3381663"/>
    <lineage>
        <taxon>Bacteria</taxon>
        <taxon>Bacillati</taxon>
        <taxon>Bacillota</taxon>
        <taxon>Clostridia</taxon>
        <taxon>Eubacteriales</taxon>
        <taxon>Clostridiaceae</taxon>
        <taxon>Clostridium</taxon>
    </lineage>
</organism>
<sequence>MELKCNLNRELENKIPRIIEELIQGKDVIIKITPKGIKIQSMKISTIK</sequence>
<reference evidence="1 2" key="1">
    <citation type="submission" date="2024-11" db="EMBL/GenBank/DDBJ databases">
        <authorList>
            <person name="Heng Y.C."/>
            <person name="Lim A.C.H."/>
            <person name="Lee J.K.Y."/>
            <person name="Kittelmann S."/>
        </authorList>
    </citation>
    <scope>NUCLEOTIDE SEQUENCE [LARGE SCALE GENOMIC DNA]</scope>
    <source>
        <strain evidence="1 2">WILCCON 0269</strain>
    </source>
</reference>
<gene>
    <name evidence="1" type="ORF">ACJDU8_15645</name>
</gene>
<evidence type="ECO:0000313" key="2">
    <source>
        <dbReference type="Proteomes" id="UP001623660"/>
    </source>
</evidence>
<dbReference type="Proteomes" id="UP001623660">
    <property type="component" value="Unassembled WGS sequence"/>
</dbReference>
<dbReference type="RefSeq" id="WP_406793086.1">
    <property type="nucleotide sequence ID" value="NZ_JBJHZX010000024.1"/>
</dbReference>
<proteinExistence type="predicted"/>
<comment type="caution">
    <text evidence="1">The sequence shown here is derived from an EMBL/GenBank/DDBJ whole genome shotgun (WGS) entry which is preliminary data.</text>
</comment>
<evidence type="ECO:0000313" key="1">
    <source>
        <dbReference type="EMBL" id="MFL0196981.1"/>
    </source>
</evidence>
<protein>
    <recommendedName>
        <fullName evidence="3">DUF2292 domain-containing protein</fullName>
    </recommendedName>
</protein>
<accession>A0ABW8SNQ2</accession>
<dbReference type="EMBL" id="JBJHZX010000024">
    <property type="protein sequence ID" value="MFL0196981.1"/>
    <property type="molecule type" value="Genomic_DNA"/>
</dbReference>
<name>A0ABW8SNQ2_9CLOT</name>
<keyword evidence="2" id="KW-1185">Reference proteome</keyword>
<evidence type="ECO:0008006" key="3">
    <source>
        <dbReference type="Google" id="ProtNLM"/>
    </source>
</evidence>